<organism evidence="1 2">
    <name type="scientific">Portunus trituberculatus</name>
    <name type="common">Swimming crab</name>
    <name type="synonym">Neptunus trituberculatus</name>
    <dbReference type="NCBI Taxonomy" id="210409"/>
    <lineage>
        <taxon>Eukaryota</taxon>
        <taxon>Metazoa</taxon>
        <taxon>Ecdysozoa</taxon>
        <taxon>Arthropoda</taxon>
        <taxon>Crustacea</taxon>
        <taxon>Multicrustacea</taxon>
        <taxon>Malacostraca</taxon>
        <taxon>Eumalacostraca</taxon>
        <taxon>Eucarida</taxon>
        <taxon>Decapoda</taxon>
        <taxon>Pleocyemata</taxon>
        <taxon>Brachyura</taxon>
        <taxon>Eubrachyura</taxon>
        <taxon>Portunoidea</taxon>
        <taxon>Portunidae</taxon>
        <taxon>Portuninae</taxon>
        <taxon>Portunus</taxon>
    </lineage>
</organism>
<reference evidence="1 2" key="1">
    <citation type="submission" date="2019-05" db="EMBL/GenBank/DDBJ databases">
        <title>Another draft genome of Portunus trituberculatus and its Hox gene families provides insights of decapod evolution.</title>
        <authorList>
            <person name="Jeong J.-H."/>
            <person name="Song I."/>
            <person name="Kim S."/>
            <person name="Choi T."/>
            <person name="Kim D."/>
            <person name="Ryu S."/>
            <person name="Kim W."/>
        </authorList>
    </citation>
    <scope>NUCLEOTIDE SEQUENCE [LARGE SCALE GENOMIC DNA]</scope>
    <source>
        <tissue evidence="1">Muscle</tissue>
    </source>
</reference>
<evidence type="ECO:0000313" key="1">
    <source>
        <dbReference type="EMBL" id="MPC17096.1"/>
    </source>
</evidence>
<evidence type="ECO:0000313" key="2">
    <source>
        <dbReference type="Proteomes" id="UP000324222"/>
    </source>
</evidence>
<accession>A0A5B7D7D5</accession>
<dbReference type="AlphaFoldDB" id="A0A5B7D7D5"/>
<dbReference type="EMBL" id="VSRR010000559">
    <property type="protein sequence ID" value="MPC17096.1"/>
    <property type="molecule type" value="Genomic_DNA"/>
</dbReference>
<name>A0A5B7D7D5_PORTR</name>
<proteinExistence type="predicted"/>
<gene>
    <name evidence="1" type="ORF">E2C01_009942</name>
</gene>
<dbReference type="Proteomes" id="UP000324222">
    <property type="component" value="Unassembled WGS sequence"/>
</dbReference>
<sequence length="71" mass="7800">MPLGISGLKGILFVVPPISKLIAPSEEAQPTLGAWMGFEPLHLETPQTPKHAWFHCTTAPYRLFENAATDQ</sequence>
<comment type="caution">
    <text evidence="1">The sequence shown here is derived from an EMBL/GenBank/DDBJ whole genome shotgun (WGS) entry which is preliminary data.</text>
</comment>
<protein>
    <submittedName>
        <fullName evidence="1">Uncharacterized protein</fullName>
    </submittedName>
</protein>
<keyword evidence="2" id="KW-1185">Reference proteome</keyword>